<dbReference type="Proteomes" id="UP000580250">
    <property type="component" value="Unassembled WGS sequence"/>
</dbReference>
<sequence>MKTYRDQNRSSKQLIIFPSSAGYWAFVGSGLLKPYHGPPAPEGSHELAPEAIPALFASL</sequence>
<dbReference type="EMBL" id="CAJEWN010000968">
    <property type="protein sequence ID" value="CAD2192690.1"/>
    <property type="molecule type" value="Genomic_DNA"/>
</dbReference>
<dbReference type="AlphaFoldDB" id="A0A6V7X072"/>
<reference evidence="1 2" key="1">
    <citation type="submission" date="2020-08" db="EMBL/GenBank/DDBJ databases">
        <authorList>
            <person name="Koutsovoulos G."/>
            <person name="Danchin GJ E."/>
        </authorList>
    </citation>
    <scope>NUCLEOTIDE SEQUENCE [LARGE SCALE GENOMIC DNA]</scope>
</reference>
<evidence type="ECO:0000313" key="2">
    <source>
        <dbReference type="Proteomes" id="UP000580250"/>
    </source>
</evidence>
<accession>A0A6V7X072</accession>
<evidence type="ECO:0000313" key="1">
    <source>
        <dbReference type="EMBL" id="CAD2192690.1"/>
    </source>
</evidence>
<protein>
    <submittedName>
        <fullName evidence="1">Uncharacterized protein</fullName>
    </submittedName>
</protein>
<proteinExistence type="predicted"/>
<gene>
    <name evidence="1" type="ORF">MENT_LOCUS45594</name>
</gene>
<name>A0A6V7X072_MELEN</name>
<comment type="caution">
    <text evidence="1">The sequence shown here is derived from an EMBL/GenBank/DDBJ whole genome shotgun (WGS) entry which is preliminary data.</text>
</comment>
<organism evidence="1 2">
    <name type="scientific">Meloidogyne enterolobii</name>
    <name type="common">Root-knot nematode worm</name>
    <name type="synonym">Meloidogyne mayaguensis</name>
    <dbReference type="NCBI Taxonomy" id="390850"/>
    <lineage>
        <taxon>Eukaryota</taxon>
        <taxon>Metazoa</taxon>
        <taxon>Ecdysozoa</taxon>
        <taxon>Nematoda</taxon>
        <taxon>Chromadorea</taxon>
        <taxon>Rhabditida</taxon>
        <taxon>Tylenchina</taxon>
        <taxon>Tylenchomorpha</taxon>
        <taxon>Tylenchoidea</taxon>
        <taxon>Meloidogynidae</taxon>
        <taxon>Meloidogyninae</taxon>
        <taxon>Meloidogyne</taxon>
    </lineage>
</organism>